<evidence type="ECO:0000313" key="3">
    <source>
        <dbReference type="EMBL" id="MEW9856777.1"/>
    </source>
</evidence>
<keyword evidence="3" id="KW-0012">Acyltransferase</keyword>
<evidence type="ECO:0000259" key="2">
    <source>
        <dbReference type="Pfam" id="PF01757"/>
    </source>
</evidence>
<dbReference type="Pfam" id="PF01757">
    <property type="entry name" value="Acyl_transf_3"/>
    <property type="match status" value="1"/>
</dbReference>
<feature type="transmembrane region" description="Helical" evidence="1">
    <location>
        <begin position="242"/>
        <end position="262"/>
    </location>
</feature>
<keyword evidence="1" id="KW-1133">Transmembrane helix</keyword>
<keyword evidence="1" id="KW-0472">Membrane</keyword>
<feature type="transmembrane region" description="Helical" evidence="1">
    <location>
        <begin position="332"/>
        <end position="350"/>
    </location>
</feature>
<organism evidence="3 4">
    <name type="scientific">Novosphingobium rhizovicinum</name>
    <dbReference type="NCBI Taxonomy" id="3228928"/>
    <lineage>
        <taxon>Bacteria</taxon>
        <taxon>Pseudomonadati</taxon>
        <taxon>Pseudomonadota</taxon>
        <taxon>Alphaproteobacteria</taxon>
        <taxon>Sphingomonadales</taxon>
        <taxon>Sphingomonadaceae</taxon>
        <taxon>Novosphingobium</taxon>
    </lineage>
</organism>
<accession>A0ABV3RFM6</accession>
<keyword evidence="4" id="KW-1185">Reference proteome</keyword>
<protein>
    <submittedName>
        <fullName evidence="3">Acyltransferase family protein</fullName>
        <ecNumber evidence="3">2.3.-.-</ecNumber>
    </submittedName>
</protein>
<sequence>MMKPLPEACPGPAGSGLGRYVTLDGMRGLAAIAVALFHFDVALVPHGYVAVDFFFVLSGFVLYRSYFPRFRQGLGIGRFMVQRLARLYPLFLLGLLLGGALALQQLLSGDSKALPLHEVVSALAFNGLMLPSPASLPLYPLNVPSWSLFFEILANLALIALLFRIPAWALAAICVAAAVGMVPVVIANGSGNIGALWGEHSIALMRTAFSFTLGALIAMLPEGRWGRKAASPDGDPSPHLRASSWLGVACIAAIGVLLSWPVVGEWSALYDLAIILFFSPLLVFLGSRCEPVRFAVPAAAFTGEVSYALYAVHWSFIEPMRAAVREMGLSPLPAGALFLITMLTAAWIAVRWYDLPLRRKWTALLRRSARDTRPLGV</sequence>
<feature type="domain" description="Acyltransferase 3" evidence="2">
    <location>
        <begin position="22"/>
        <end position="350"/>
    </location>
</feature>
<comment type="caution">
    <text evidence="3">The sequence shown here is derived from an EMBL/GenBank/DDBJ whole genome shotgun (WGS) entry which is preliminary data.</text>
</comment>
<dbReference type="InterPro" id="IPR002656">
    <property type="entry name" value="Acyl_transf_3_dom"/>
</dbReference>
<reference evidence="3 4" key="1">
    <citation type="submission" date="2024-06" db="EMBL/GenBank/DDBJ databases">
        <title>Novosphingobium rhizovicinus M1R2S20.</title>
        <authorList>
            <person name="Sun J.-Q."/>
        </authorList>
    </citation>
    <scope>NUCLEOTIDE SEQUENCE [LARGE SCALE GENOMIC DNA]</scope>
    <source>
        <strain evidence="3 4">M1R2S20</strain>
    </source>
</reference>
<dbReference type="RefSeq" id="WP_367775256.1">
    <property type="nucleotide sequence ID" value="NZ_JBFNXR010000054.1"/>
</dbReference>
<feature type="transmembrane region" description="Helical" evidence="1">
    <location>
        <begin position="87"/>
        <end position="107"/>
    </location>
</feature>
<feature type="transmembrane region" description="Helical" evidence="1">
    <location>
        <begin position="143"/>
        <end position="163"/>
    </location>
</feature>
<feature type="transmembrane region" description="Helical" evidence="1">
    <location>
        <begin position="202"/>
        <end position="221"/>
    </location>
</feature>
<feature type="transmembrane region" description="Helical" evidence="1">
    <location>
        <begin position="45"/>
        <end position="66"/>
    </location>
</feature>
<feature type="transmembrane region" description="Helical" evidence="1">
    <location>
        <begin position="170"/>
        <end position="190"/>
    </location>
</feature>
<keyword evidence="3" id="KW-0808">Transferase</keyword>
<dbReference type="EC" id="2.3.-.-" evidence="3"/>
<feature type="transmembrane region" description="Helical" evidence="1">
    <location>
        <begin position="294"/>
        <end position="312"/>
    </location>
</feature>
<evidence type="ECO:0000256" key="1">
    <source>
        <dbReference type="SAM" id="Phobius"/>
    </source>
</evidence>
<gene>
    <name evidence="3" type="ORF">ABUH87_16745</name>
</gene>
<dbReference type="EMBL" id="JBFNXR010000054">
    <property type="protein sequence ID" value="MEW9856777.1"/>
    <property type="molecule type" value="Genomic_DNA"/>
</dbReference>
<dbReference type="Proteomes" id="UP001556118">
    <property type="component" value="Unassembled WGS sequence"/>
</dbReference>
<evidence type="ECO:0000313" key="4">
    <source>
        <dbReference type="Proteomes" id="UP001556118"/>
    </source>
</evidence>
<name>A0ABV3RFM6_9SPHN</name>
<dbReference type="PANTHER" id="PTHR23028:SF134">
    <property type="entry name" value="PUTATIVE (AFU_ORTHOLOGUE AFUA_4G08520)-RELATED"/>
    <property type="match status" value="1"/>
</dbReference>
<proteinExistence type="predicted"/>
<dbReference type="InterPro" id="IPR050879">
    <property type="entry name" value="Acyltransferase_3"/>
</dbReference>
<keyword evidence="1" id="KW-0812">Transmembrane</keyword>
<dbReference type="PANTHER" id="PTHR23028">
    <property type="entry name" value="ACETYLTRANSFERASE"/>
    <property type="match status" value="1"/>
</dbReference>
<feature type="transmembrane region" description="Helical" evidence="1">
    <location>
        <begin position="268"/>
        <end position="287"/>
    </location>
</feature>
<dbReference type="GO" id="GO:0016746">
    <property type="term" value="F:acyltransferase activity"/>
    <property type="evidence" value="ECO:0007669"/>
    <property type="project" value="UniProtKB-KW"/>
</dbReference>